<organism evidence="2 3">
    <name type="scientific">Rhizobium viscosum</name>
    <name type="common">Arthrobacter viscosus</name>
    <dbReference type="NCBI Taxonomy" id="1673"/>
    <lineage>
        <taxon>Bacteria</taxon>
        <taxon>Pseudomonadati</taxon>
        <taxon>Pseudomonadota</taxon>
        <taxon>Alphaproteobacteria</taxon>
        <taxon>Hyphomicrobiales</taxon>
        <taxon>Rhizobiaceae</taxon>
        <taxon>Rhizobium/Agrobacterium group</taxon>
        <taxon>Rhizobium</taxon>
    </lineage>
</organism>
<feature type="chain" id="PRO_5046541929" evidence="1">
    <location>
        <begin position="23"/>
        <end position="47"/>
    </location>
</feature>
<evidence type="ECO:0000256" key="1">
    <source>
        <dbReference type="SAM" id="SignalP"/>
    </source>
</evidence>
<evidence type="ECO:0000313" key="2">
    <source>
        <dbReference type="EMBL" id="MBE1504832.1"/>
    </source>
</evidence>
<gene>
    <name evidence="2" type="ORF">H4W29_002013</name>
</gene>
<sequence length="47" mass="4947">MNRIVATAALITHCFAAYGASAGPYDSAGSFPSNYAHSQKKQAQTKN</sequence>
<comment type="caution">
    <text evidence="2">The sequence shown here is derived from an EMBL/GenBank/DDBJ whole genome shotgun (WGS) entry which is preliminary data.</text>
</comment>
<name>A0ABR9IPQ4_RHIVS</name>
<dbReference type="EMBL" id="JADBEC010000001">
    <property type="protein sequence ID" value="MBE1504832.1"/>
    <property type="molecule type" value="Genomic_DNA"/>
</dbReference>
<protein>
    <submittedName>
        <fullName evidence="2">Uncharacterized protein</fullName>
    </submittedName>
</protein>
<keyword evidence="3" id="KW-1185">Reference proteome</keyword>
<keyword evidence="1" id="KW-0732">Signal</keyword>
<proteinExistence type="predicted"/>
<dbReference type="Proteomes" id="UP000620262">
    <property type="component" value="Unassembled WGS sequence"/>
</dbReference>
<dbReference type="RefSeq" id="WP_192728798.1">
    <property type="nucleotide sequence ID" value="NZ_BAAAVL010000007.1"/>
</dbReference>
<feature type="signal peptide" evidence="1">
    <location>
        <begin position="1"/>
        <end position="22"/>
    </location>
</feature>
<reference evidence="2 3" key="1">
    <citation type="submission" date="2020-10" db="EMBL/GenBank/DDBJ databases">
        <title>Sequencing the genomes of 1000 actinobacteria strains.</title>
        <authorList>
            <person name="Klenk H.-P."/>
        </authorList>
    </citation>
    <scope>NUCLEOTIDE SEQUENCE [LARGE SCALE GENOMIC DNA]</scope>
    <source>
        <strain evidence="2 3">DSM 7307</strain>
    </source>
</reference>
<accession>A0ABR9IPQ4</accession>
<evidence type="ECO:0000313" key="3">
    <source>
        <dbReference type="Proteomes" id="UP000620262"/>
    </source>
</evidence>